<dbReference type="PANTHER" id="PTHR37540:SF5">
    <property type="entry name" value="TRANSCRIPTION FACTOR DOMAIN-CONTAINING PROTEIN"/>
    <property type="match status" value="1"/>
</dbReference>
<evidence type="ECO:0000256" key="1">
    <source>
        <dbReference type="SAM" id="MobiDB-lite"/>
    </source>
</evidence>
<evidence type="ECO:0000313" key="3">
    <source>
        <dbReference type="EMBL" id="KAK3684052.1"/>
    </source>
</evidence>
<reference evidence="3" key="1">
    <citation type="journal article" date="2023" name="Mol. Phylogenet. Evol.">
        <title>Genome-scale phylogeny and comparative genomics of the fungal order Sordariales.</title>
        <authorList>
            <person name="Hensen N."/>
            <person name="Bonometti L."/>
            <person name="Westerberg I."/>
            <person name="Brannstrom I.O."/>
            <person name="Guillou S."/>
            <person name="Cros-Aarteil S."/>
            <person name="Calhoun S."/>
            <person name="Haridas S."/>
            <person name="Kuo A."/>
            <person name="Mondo S."/>
            <person name="Pangilinan J."/>
            <person name="Riley R."/>
            <person name="LaButti K."/>
            <person name="Andreopoulos B."/>
            <person name="Lipzen A."/>
            <person name="Chen C."/>
            <person name="Yan M."/>
            <person name="Daum C."/>
            <person name="Ng V."/>
            <person name="Clum A."/>
            <person name="Steindorff A."/>
            <person name="Ohm R.A."/>
            <person name="Martin F."/>
            <person name="Silar P."/>
            <person name="Natvig D.O."/>
            <person name="Lalanne C."/>
            <person name="Gautier V."/>
            <person name="Ament-Velasquez S.L."/>
            <person name="Kruys A."/>
            <person name="Hutchinson M.I."/>
            <person name="Powell A.J."/>
            <person name="Barry K."/>
            <person name="Miller A.N."/>
            <person name="Grigoriev I.V."/>
            <person name="Debuchy R."/>
            <person name="Gladieux P."/>
            <person name="Hiltunen Thoren M."/>
            <person name="Johannesson H."/>
        </authorList>
    </citation>
    <scope>NUCLEOTIDE SEQUENCE</scope>
    <source>
        <strain evidence="3">CBS 314.62</strain>
    </source>
</reference>
<gene>
    <name evidence="3" type="ORF">B0T22DRAFT_520492</name>
</gene>
<feature type="region of interest" description="Disordered" evidence="1">
    <location>
        <begin position="252"/>
        <end position="274"/>
    </location>
</feature>
<dbReference type="Pfam" id="PF14856">
    <property type="entry name" value="Hce2"/>
    <property type="match status" value="1"/>
</dbReference>
<dbReference type="EMBL" id="JAULSO010000004">
    <property type="protein sequence ID" value="KAK3684052.1"/>
    <property type="molecule type" value="Genomic_DNA"/>
</dbReference>
<reference evidence="3" key="2">
    <citation type="submission" date="2023-06" db="EMBL/GenBank/DDBJ databases">
        <authorList>
            <consortium name="Lawrence Berkeley National Laboratory"/>
            <person name="Haridas S."/>
            <person name="Hensen N."/>
            <person name="Bonometti L."/>
            <person name="Westerberg I."/>
            <person name="Brannstrom I.O."/>
            <person name="Guillou S."/>
            <person name="Cros-Aarteil S."/>
            <person name="Calhoun S."/>
            <person name="Kuo A."/>
            <person name="Mondo S."/>
            <person name="Pangilinan J."/>
            <person name="Riley R."/>
            <person name="Labutti K."/>
            <person name="Andreopoulos B."/>
            <person name="Lipzen A."/>
            <person name="Chen C."/>
            <person name="Yanf M."/>
            <person name="Daum C."/>
            <person name="Ng V."/>
            <person name="Clum A."/>
            <person name="Steindorff A."/>
            <person name="Ohm R."/>
            <person name="Martin F."/>
            <person name="Silar P."/>
            <person name="Natvig D."/>
            <person name="Lalanne C."/>
            <person name="Gautier V."/>
            <person name="Ament-Velasquez S.L."/>
            <person name="Kruys A."/>
            <person name="Hutchinson M.I."/>
            <person name="Powell A.J."/>
            <person name="Barry K."/>
            <person name="Miller A.N."/>
            <person name="Grigoriev I.V."/>
            <person name="Debuchy R."/>
            <person name="Gladieux P."/>
            <person name="Thoren M.H."/>
            <person name="Johannesson H."/>
        </authorList>
    </citation>
    <scope>NUCLEOTIDE SEQUENCE</scope>
    <source>
        <strain evidence="3">CBS 314.62</strain>
    </source>
</reference>
<evidence type="ECO:0000259" key="2">
    <source>
        <dbReference type="Pfam" id="PF14856"/>
    </source>
</evidence>
<dbReference type="Proteomes" id="UP001270362">
    <property type="component" value="Unassembled WGS sequence"/>
</dbReference>
<protein>
    <submittedName>
        <fullName evidence="3">Necrosis-inducing factor-domain-containing protein</fullName>
    </submittedName>
</protein>
<name>A0AAE0X3A2_9PEZI</name>
<feature type="compositionally biased region" description="Polar residues" evidence="1">
    <location>
        <begin position="252"/>
        <end position="266"/>
    </location>
</feature>
<dbReference type="AlphaFoldDB" id="A0AAE0X3A2"/>
<evidence type="ECO:0000313" key="4">
    <source>
        <dbReference type="Proteomes" id="UP001270362"/>
    </source>
</evidence>
<dbReference type="PANTHER" id="PTHR37540">
    <property type="entry name" value="TRANSCRIPTION FACTOR (ACR-2), PUTATIVE-RELATED-RELATED"/>
    <property type="match status" value="1"/>
</dbReference>
<feature type="domain" description="Ecp2 effector protein-like" evidence="2">
    <location>
        <begin position="514"/>
        <end position="609"/>
    </location>
</feature>
<sequence length="629" mass="69637">MVTPSSAKVDQALRKQIRSYVMRGRNRKRLLDKDVKMGSWVNDQAQHSQNSESMLGLRADARQGVPITVGTDMALIPFAEYMKPYMLELVFQWFNVLKQSMYPVEVCVQFEVAPVDWQQCMAKDKAYVHSGTAVSDATIAIIMTLCMVADAMGDPEAAKKHINGLHKIVTLRGGLGALRHNYTLQLKVCRADLGYAVNTGTKSLFFADGVSWDSYIQVASRDGISSMGRTIGKQNPIENGTNTDIKEPWDPSCQSHDPFSPYTTPSPESPVCPQPNPDKIILDYRLVNIWTDLQEWTRATNIAFQTGFKIDGRVFQEIAVSAQYRLVHLGYDNRHSSQETLLRSGMLAFTITTFLKINGVAVKYEALAQSIRGTLLSPSFLADAEQTGARGGRSAAFLRLKLWYLFVAYVSVLDGAEDEAVLVHRVRETLSALGLCQRSVSVSPSWPEVRDILREHIYLLSRNYRMVVLKTLTTLLPLAITALSKPIKPTAPFALAPSTPTSYTPIRGSGIKVCSDPDFQNTTTAASPLAADCSRIAYNIREPGDWRFESFTQHQLVQYQTCAFGVQTEGLPWGIIMRIGNQDIIDAIDGAVQRFVANGLLGAAGNMNCSDELVIYGAADVVWGLYHTK</sequence>
<keyword evidence="4" id="KW-1185">Reference proteome</keyword>
<organism evidence="3 4">
    <name type="scientific">Podospora appendiculata</name>
    <dbReference type="NCBI Taxonomy" id="314037"/>
    <lineage>
        <taxon>Eukaryota</taxon>
        <taxon>Fungi</taxon>
        <taxon>Dikarya</taxon>
        <taxon>Ascomycota</taxon>
        <taxon>Pezizomycotina</taxon>
        <taxon>Sordariomycetes</taxon>
        <taxon>Sordariomycetidae</taxon>
        <taxon>Sordariales</taxon>
        <taxon>Podosporaceae</taxon>
        <taxon>Podospora</taxon>
    </lineage>
</organism>
<comment type="caution">
    <text evidence="3">The sequence shown here is derived from an EMBL/GenBank/DDBJ whole genome shotgun (WGS) entry which is preliminary data.</text>
</comment>
<proteinExistence type="predicted"/>
<accession>A0AAE0X3A2</accession>
<dbReference type="InterPro" id="IPR029226">
    <property type="entry name" value="Ecp2-like"/>
</dbReference>